<evidence type="ECO:0000313" key="3">
    <source>
        <dbReference type="Proteomes" id="UP000232883"/>
    </source>
</evidence>
<keyword evidence="1" id="KW-0812">Transmembrane</keyword>
<keyword evidence="1" id="KW-0472">Membrane</keyword>
<reference evidence="2 3" key="1">
    <citation type="submission" date="2017-11" db="EMBL/GenBank/DDBJ databases">
        <title>Taxonomic description and genome sequences of Spirosoma HA7 sp. nov., isolated from pollen microhabitat of Corylus avellana.</title>
        <authorList>
            <person name="Ambika Manirajan B."/>
            <person name="Suarez C."/>
            <person name="Ratering S."/>
            <person name="Geissler-Plaum R."/>
            <person name="Cardinale M."/>
            <person name="Sylvia S."/>
        </authorList>
    </citation>
    <scope>NUCLEOTIDE SEQUENCE [LARGE SCALE GENOMIC DNA]</scope>
    <source>
        <strain evidence="2 3">HA7</strain>
    </source>
</reference>
<proteinExistence type="predicted"/>
<name>A0A2K8YSG7_9BACT</name>
<keyword evidence="1" id="KW-1133">Transmembrane helix</keyword>
<dbReference type="KEGG" id="spir:CWM47_01295"/>
<dbReference type="AlphaFoldDB" id="A0A2K8YSG7"/>
<sequence>MYNLLHCPKCGSDQLAGFGNKQPISLTDISFNKEEENQVLADLFSGDNRDRQCLHCGFSWNAEQQLLQYQDDQNQINALTFKERAKRFYADYESGQVDHARQIIPIEAIGVYKRKGIKAAYRFLKLIEVKTGRFKRRAMFAAAAVILIPVAIYLLSCN</sequence>
<accession>A0A2K8YSG7</accession>
<evidence type="ECO:0000256" key="1">
    <source>
        <dbReference type="SAM" id="Phobius"/>
    </source>
</evidence>
<protein>
    <submittedName>
        <fullName evidence="2">Uncharacterized protein</fullName>
    </submittedName>
</protein>
<dbReference type="EMBL" id="CP025096">
    <property type="protein sequence ID" value="AUD00571.1"/>
    <property type="molecule type" value="Genomic_DNA"/>
</dbReference>
<gene>
    <name evidence="2" type="ORF">CWM47_01295</name>
</gene>
<organism evidence="2 3">
    <name type="scientific">Spirosoma pollinicola</name>
    <dbReference type="NCBI Taxonomy" id="2057025"/>
    <lineage>
        <taxon>Bacteria</taxon>
        <taxon>Pseudomonadati</taxon>
        <taxon>Bacteroidota</taxon>
        <taxon>Cytophagia</taxon>
        <taxon>Cytophagales</taxon>
        <taxon>Cytophagaceae</taxon>
        <taxon>Spirosoma</taxon>
    </lineage>
</organism>
<dbReference type="Proteomes" id="UP000232883">
    <property type="component" value="Chromosome"/>
</dbReference>
<feature type="transmembrane region" description="Helical" evidence="1">
    <location>
        <begin position="138"/>
        <end position="156"/>
    </location>
</feature>
<evidence type="ECO:0000313" key="2">
    <source>
        <dbReference type="EMBL" id="AUD00571.1"/>
    </source>
</evidence>
<keyword evidence="3" id="KW-1185">Reference proteome</keyword>